<gene>
    <name evidence="1" type="ORF">LCMAC103_00450</name>
</gene>
<dbReference type="EMBL" id="MK500335">
    <property type="protein sequence ID" value="QBK86716.1"/>
    <property type="molecule type" value="Genomic_DNA"/>
</dbReference>
<name>A0A481YW30_9VIRU</name>
<accession>A0A481YW30</accession>
<organism evidence="1">
    <name type="scientific">Marseillevirus LCMAC103</name>
    <dbReference type="NCBI Taxonomy" id="2506604"/>
    <lineage>
        <taxon>Viruses</taxon>
        <taxon>Varidnaviria</taxon>
        <taxon>Bamfordvirae</taxon>
        <taxon>Nucleocytoviricota</taxon>
        <taxon>Megaviricetes</taxon>
        <taxon>Pimascovirales</taxon>
        <taxon>Pimascovirales incertae sedis</taxon>
        <taxon>Marseilleviridae</taxon>
    </lineage>
</organism>
<reference evidence="1" key="1">
    <citation type="journal article" date="2019" name="MBio">
        <title>Virus Genomes from Deep Sea Sediments Expand the Ocean Megavirome and Support Independent Origins of Viral Gigantism.</title>
        <authorList>
            <person name="Backstrom D."/>
            <person name="Yutin N."/>
            <person name="Jorgensen S.L."/>
            <person name="Dharamshi J."/>
            <person name="Homa F."/>
            <person name="Zaremba-Niedwiedzka K."/>
            <person name="Spang A."/>
            <person name="Wolf Y.I."/>
            <person name="Koonin E.V."/>
            <person name="Ettema T.J."/>
        </authorList>
    </citation>
    <scope>NUCLEOTIDE SEQUENCE</scope>
</reference>
<proteinExistence type="predicted"/>
<protein>
    <submittedName>
        <fullName evidence="1">Uncharacterized protein</fullName>
    </submittedName>
</protein>
<evidence type="ECO:0000313" key="1">
    <source>
        <dbReference type="EMBL" id="QBK86716.1"/>
    </source>
</evidence>
<sequence>MACNRVPHSNWAGHNLCRGVGAGLPSFPLQQEWPRWYRLDADVPKLPRLTAREKRTPRVPPPVPVHTNWTKYNLCRFLGGNQNPPRRKKGRGCKYNATYLKLVDVIKTIQDEVERTLRVDKKGVEFVDVRDAVSQHASADPTRIIQDYYDNIILDDGSGGSIVKIAPGDKINVATKPRRTADYFRLMGNALFWEGDDCGKGFHTAECIVVVNLTVREEEIASGEAHCSLHYVEDYHGVEHHNMGISNSIALSRQHIRALSALLPDIKANCVRPNGDRLAELPTKKHWPRVQR</sequence>